<dbReference type="RefSeq" id="WP_125487049.1">
    <property type="nucleotide sequence ID" value="NZ_RSDW01000001.1"/>
</dbReference>
<dbReference type="CDD" id="cd00397">
    <property type="entry name" value="DNA_BRE_C"/>
    <property type="match status" value="1"/>
</dbReference>
<keyword evidence="3" id="KW-0233">DNA recombination</keyword>
<dbReference type="GO" id="GO:0006310">
    <property type="term" value="P:DNA recombination"/>
    <property type="evidence" value="ECO:0007669"/>
    <property type="project" value="UniProtKB-KW"/>
</dbReference>
<dbReference type="InterPro" id="IPR002104">
    <property type="entry name" value="Integrase_catalytic"/>
</dbReference>
<dbReference type="OrthoDB" id="105338at2"/>
<evidence type="ECO:0000313" key="5">
    <source>
        <dbReference type="EMBL" id="RSL18733.1"/>
    </source>
</evidence>
<evidence type="ECO:0000256" key="2">
    <source>
        <dbReference type="ARBA" id="ARBA00023125"/>
    </source>
</evidence>
<dbReference type="PANTHER" id="PTHR30349">
    <property type="entry name" value="PHAGE INTEGRASE-RELATED"/>
    <property type="match status" value="1"/>
</dbReference>
<accession>A0A428MPR0</accession>
<dbReference type="PROSITE" id="PS51898">
    <property type="entry name" value="TYR_RECOMBINASE"/>
    <property type="match status" value="1"/>
</dbReference>
<comment type="similarity">
    <text evidence="1">Belongs to the 'phage' integrase family.</text>
</comment>
<dbReference type="GO" id="GO:0003677">
    <property type="term" value="F:DNA binding"/>
    <property type="evidence" value="ECO:0007669"/>
    <property type="project" value="UniProtKB-KW"/>
</dbReference>
<dbReference type="EMBL" id="RSDW01000001">
    <property type="protein sequence ID" value="RSL18733.1"/>
    <property type="molecule type" value="Genomic_DNA"/>
</dbReference>
<dbReference type="Gene3D" id="1.10.443.10">
    <property type="entry name" value="Intergrase catalytic core"/>
    <property type="match status" value="1"/>
</dbReference>
<dbReference type="SUPFAM" id="SSF56349">
    <property type="entry name" value="DNA breaking-rejoining enzymes"/>
    <property type="match status" value="1"/>
</dbReference>
<dbReference type="InterPro" id="IPR050090">
    <property type="entry name" value="Tyrosine_recombinase_XerCD"/>
</dbReference>
<proteinExistence type="inferred from homology"/>
<organism evidence="5 6">
    <name type="scientific">Edaphobacter aggregans</name>
    <dbReference type="NCBI Taxonomy" id="570835"/>
    <lineage>
        <taxon>Bacteria</taxon>
        <taxon>Pseudomonadati</taxon>
        <taxon>Acidobacteriota</taxon>
        <taxon>Terriglobia</taxon>
        <taxon>Terriglobales</taxon>
        <taxon>Acidobacteriaceae</taxon>
        <taxon>Edaphobacter</taxon>
    </lineage>
</organism>
<dbReference type="Gene3D" id="1.10.150.130">
    <property type="match status" value="1"/>
</dbReference>
<dbReference type="InterPro" id="IPR010998">
    <property type="entry name" value="Integrase_recombinase_N"/>
</dbReference>
<dbReference type="Pfam" id="PF00589">
    <property type="entry name" value="Phage_integrase"/>
    <property type="match status" value="1"/>
</dbReference>
<name>A0A428MPR0_9BACT</name>
<evidence type="ECO:0000313" key="6">
    <source>
        <dbReference type="Proteomes" id="UP000269669"/>
    </source>
</evidence>
<protein>
    <submittedName>
        <fullName evidence="5">Site-specific recombinase XerD</fullName>
    </submittedName>
</protein>
<reference evidence="5 6" key="1">
    <citation type="submission" date="2018-12" db="EMBL/GenBank/DDBJ databases">
        <title>Sequencing of bacterial isolates from soil warming experiment in Harvard Forest, Massachusetts, USA.</title>
        <authorList>
            <person name="Deangelis K."/>
        </authorList>
    </citation>
    <scope>NUCLEOTIDE SEQUENCE [LARGE SCALE GENOMIC DNA]</scope>
    <source>
        <strain evidence="5 6">EB153</strain>
    </source>
</reference>
<dbReference type="InterPro" id="IPR013762">
    <property type="entry name" value="Integrase-like_cat_sf"/>
</dbReference>
<evidence type="ECO:0000256" key="3">
    <source>
        <dbReference type="ARBA" id="ARBA00023172"/>
    </source>
</evidence>
<sequence length="433" mass="49648">MLSVYTRHAADCAKAKDKDWRRCRCPKWISGTHDGELIRKSAKTRSWEKAEEYRRLLEGVSIPTPVQAYESVRISDRAPTGHHRDQKKARVTVETAVEAYLSAARSRGLESSTLSKLEGIFRKQFLAWCSSQGYKFLDEVDLDALLTFRDTWIDGPLAKRKKQERLIGFFWACVRRRYITENPTFGLGKIKVDQTPTDYFPPHEFDKIVDATYAYRENRGEIGNTNSTRLRIMTLLMRWSGLRIRDAVTLEKTRLHGDSLLLYQAKTGTPVYVPLPSFLVESLRALPPGPKPNPRYFFWSGNGLAKSAVANWQRSFRRLFTLADIRRPDGSPKRCHPHMFRDTFAVEMLLAGVPIDQVSILLGHASVKITEKHYSPWVKARQIQLQQSVRNAWPVEQSKPTISATNRRRLKRRAAVVKVVQLEPSVPPSSMIN</sequence>
<comment type="caution">
    <text evidence="5">The sequence shown here is derived from an EMBL/GenBank/DDBJ whole genome shotgun (WGS) entry which is preliminary data.</text>
</comment>
<dbReference type="Proteomes" id="UP000269669">
    <property type="component" value="Unassembled WGS sequence"/>
</dbReference>
<dbReference type="PANTHER" id="PTHR30349:SF41">
    <property type="entry name" value="INTEGRASE_RECOMBINASE PROTEIN MJ0367-RELATED"/>
    <property type="match status" value="1"/>
</dbReference>
<keyword evidence="6" id="KW-1185">Reference proteome</keyword>
<evidence type="ECO:0000256" key="1">
    <source>
        <dbReference type="ARBA" id="ARBA00008857"/>
    </source>
</evidence>
<gene>
    <name evidence="5" type="ORF">EDE15_4334</name>
</gene>
<dbReference type="InterPro" id="IPR011010">
    <property type="entry name" value="DNA_brk_join_enz"/>
</dbReference>
<dbReference type="AlphaFoldDB" id="A0A428MPR0"/>
<feature type="domain" description="Tyr recombinase" evidence="4">
    <location>
        <begin position="195"/>
        <end position="390"/>
    </location>
</feature>
<evidence type="ECO:0000259" key="4">
    <source>
        <dbReference type="PROSITE" id="PS51898"/>
    </source>
</evidence>
<keyword evidence="2" id="KW-0238">DNA-binding</keyword>
<dbReference type="GO" id="GO:0015074">
    <property type="term" value="P:DNA integration"/>
    <property type="evidence" value="ECO:0007669"/>
    <property type="project" value="InterPro"/>
</dbReference>